<keyword evidence="6" id="KW-1185">Reference proteome</keyword>
<dbReference type="SMART" id="SM00255">
    <property type="entry name" value="TIR"/>
    <property type="match status" value="1"/>
</dbReference>
<evidence type="ECO:0000256" key="3">
    <source>
        <dbReference type="ARBA" id="ARBA00023027"/>
    </source>
</evidence>
<dbReference type="GO" id="GO:0043531">
    <property type="term" value="F:ADP binding"/>
    <property type="evidence" value="ECO:0007669"/>
    <property type="project" value="InterPro"/>
</dbReference>
<dbReference type="EMBL" id="PKPP01001026">
    <property type="protein sequence ID" value="PWA86394.1"/>
    <property type="molecule type" value="Genomic_DNA"/>
</dbReference>
<sequence length="519" mass="59197">MASSSTSSTEKRFKYDVFLSFRGEDTHNNFVGHLYEALERNSIETYKDDKKIEQGKSIKDQLIKSIENSRFYIIVFSKTYASSCWCQDELVKIMECKKTTEQNIYPVFFDVEPTEVRKQSGAVKEAFAEHEKKEASGKWREAMKEASNLAGWELKVTANGDESELIQIIVDVIFKKLYSTNTSAGGKLVGMDIRISDVLSSLEISTKDVRMIGIKGIGCGGKTTLATAIYDQISTMFEGKSFVENVREVSKPSLSGLKKLQNKILKNVLNKQDITFSSVHDGKNMLKATLRRRKVLVVLDDVDCIEQLEALVGELNWFKLGSRIIITTRDEQLLLAHGVNFLHDVNLLSPREAICLFSRYAFKIEIPIEGYEKLSKQVFCYASSLPSTIKVKEDAIIVLESHGFRARIGLRVLEQKSLITYDEDGFLRMHEHLKEMGRNIFCRLNPDEPNKRCQLWIEEEIEDILTNDSEQEMETEALEAILMDEFAEIHPSESGLPTANRCFQITLSPQLTRQRSFKR</sequence>
<protein>
    <submittedName>
        <fullName evidence="5">Disease resistance protein (TIR-NBS-LRR class) family</fullName>
    </submittedName>
</protein>
<dbReference type="SUPFAM" id="SSF52200">
    <property type="entry name" value="Toll/Interleukin receptor TIR domain"/>
    <property type="match status" value="1"/>
</dbReference>
<dbReference type="FunFam" id="3.40.50.10140:FF:000007">
    <property type="entry name" value="Disease resistance protein (TIR-NBS-LRR class)"/>
    <property type="match status" value="1"/>
</dbReference>
<evidence type="ECO:0000259" key="4">
    <source>
        <dbReference type="PROSITE" id="PS50104"/>
    </source>
</evidence>
<dbReference type="InterPro" id="IPR035897">
    <property type="entry name" value="Toll_tir_struct_dom_sf"/>
</dbReference>
<proteinExistence type="predicted"/>
<evidence type="ECO:0000256" key="1">
    <source>
        <dbReference type="ARBA" id="ARBA00022614"/>
    </source>
</evidence>
<dbReference type="GO" id="GO:0006952">
    <property type="term" value="P:defense response"/>
    <property type="evidence" value="ECO:0007669"/>
    <property type="project" value="InterPro"/>
</dbReference>
<dbReference type="STRING" id="35608.A0A2U1PKV5"/>
<dbReference type="InterPro" id="IPR044974">
    <property type="entry name" value="Disease_R_plants"/>
</dbReference>
<dbReference type="InterPro" id="IPR002182">
    <property type="entry name" value="NB-ARC"/>
</dbReference>
<dbReference type="GO" id="GO:0007165">
    <property type="term" value="P:signal transduction"/>
    <property type="evidence" value="ECO:0007669"/>
    <property type="project" value="InterPro"/>
</dbReference>
<reference evidence="5 6" key="1">
    <citation type="journal article" date="2018" name="Mol. Plant">
        <title>The genome of Artemisia annua provides insight into the evolution of Asteraceae family and artemisinin biosynthesis.</title>
        <authorList>
            <person name="Shen Q."/>
            <person name="Zhang L."/>
            <person name="Liao Z."/>
            <person name="Wang S."/>
            <person name="Yan T."/>
            <person name="Shi P."/>
            <person name="Liu M."/>
            <person name="Fu X."/>
            <person name="Pan Q."/>
            <person name="Wang Y."/>
            <person name="Lv Z."/>
            <person name="Lu X."/>
            <person name="Zhang F."/>
            <person name="Jiang W."/>
            <person name="Ma Y."/>
            <person name="Chen M."/>
            <person name="Hao X."/>
            <person name="Li L."/>
            <person name="Tang Y."/>
            <person name="Lv G."/>
            <person name="Zhou Y."/>
            <person name="Sun X."/>
            <person name="Brodelius P.E."/>
            <person name="Rose J.K.C."/>
            <person name="Tang K."/>
        </authorList>
    </citation>
    <scope>NUCLEOTIDE SEQUENCE [LARGE SCALE GENOMIC DNA]</scope>
    <source>
        <strain evidence="6">cv. Huhao1</strain>
        <tissue evidence="5">Leaf</tissue>
    </source>
</reference>
<keyword evidence="2" id="KW-0677">Repeat</keyword>
<evidence type="ECO:0000256" key="2">
    <source>
        <dbReference type="ARBA" id="ARBA00022737"/>
    </source>
</evidence>
<evidence type="ECO:0000313" key="6">
    <source>
        <dbReference type="Proteomes" id="UP000245207"/>
    </source>
</evidence>
<dbReference type="Gene3D" id="3.10.110.10">
    <property type="entry name" value="Ubiquitin Conjugating Enzyme"/>
    <property type="match status" value="1"/>
</dbReference>
<dbReference type="PANTHER" id="PTHR11017:SF544">
    <property type="entry name" value="ADP-RIBOSYL CYCLASE_CYCLIC ADP-RIBOSE HYDROLASE"/>
    <property type="match status" value="1"/>
</dbReference>
<dbReference type="PROSITE" id="PS50104">
    <property type="entry name" value="TIR"/>
    <property type="match status" value="1"/>
</dbReference>
<dbReference type="AlphaFoldDB" id="A0A2U1PKV5"/>
<comment type="caution">
    <text evidence="5">The sequence shown here is derived from an EMBL/GenBank/DDBJ whole genome shotgun (WGS) entry which is preliminary data.</text>
</comment>
<evidence type="ECO:0000313" key="5">
    <source>
        <dbReference type="EMBL" id="PWA86394.1"/>
    </source>
</evidence>
<gene>
    <name evidence="5" type="ORF">CTI12_AA141080</name>
</gene>
<dbReference type="Gene3D" id="3.40.50.300">
    <property type="entry name" value="P-loop containing nucleotide triphosphate hydrolases"/>
    <property type="match status" value="1"/>
</dbReference>
<keyword evidence="1" id="KW-0433">Leucine-rich repeat</keyword>
<dbReference type="Pfam" id="PF23282">
    <property type="entry name" value="WHD_ROQ1"/>
    <property type="match status" value="1"/>
</dbReference>
<feature type="domain" description="TIR" evidence="4">
    <location>
        <begin position="13"/>
        <end position="177"/>
    </location>
</feature>
<keyword evidence="3" id="KW-0520">NAD</keyword>
<organism evidence="5 6">
    <name type="scientific">Artemisia annua</name>
    <name type="common">Sweet wormwood</name>
    <dbReference type="NCBI Taxonomy" id="35608"/>
    <lineage>
        <taxon>Eukaryota</taxon>
        <taxon>Viridiplantae</taxon>
        <taxon>Streptophyta</taxon>
        <taxon>Embryophyta</taxon>
        <taxon>Tracheophyta</taxon>
        <taxon>Spermatophyta</taxon>
        <taxon>Magnoliopsida</taxon>
        <taxon>eudicotyledons</taxon>
        <taxon>Gunneridae</taxon>
        <taxon>Pentapetalae</taxon>
        <taxon>asterids</taxon>
        <taxon>campanulids</taxon>
        <taxon>Asterales</taxon>
        <taxon>Asteraceae</taxon>
        <taxon>Asteroideae</taxon>
        <taxon>Anthemideae</taxon>
        <taxon>Artemisiinae</taxon>
        <taxon>Artemisia</taxon>
    </lineage>
</organism>
<dbReference type="SUPFAM" id="SSF52540">
    <property type="entry name" value="P-loop containing nucleoside triphosphate hydrolases"/>
    <property type="match status" value="1"/>
</dbReference>
<name>A0A2U1PKV5_ARTAN</name>
<dbReference type="PANTHER" id="PTHR11017">
    <property type="entry name" value="LEUCINE-RICH REPEAT-CONTAINING PROTEIN"/>
    <property type="match status" value="1"/>
</dbReference>
<accession>A0A2U1PKV5</accession>
<dbReference type="Gene3D" id="3.40.50.10140">
    <property type="entry name" value="Toll/interleukin-1 receptor homology (TIR) domain"/>
    <property type="match status" value="1"/>
</dbReference>
<dbReference type="Pfam" id="PF00931">
    <property type="entry name" value="NB-ARC"/>
    <property type="match status" value="1"/>
</dbReference>
<dbReference type="InterPro" id="IPR016135">
    <property type="entry name" value="UBQ-conjugating_enzyme/RWD"/>
</dbReference>
<dbReference type="InterPro" id="IPR000157">
    <property type="entry name" value="TIR_dom"/>
</dbReference>
<dbReference type="InterPro" id="IPR027417">
    <property type="entry name" value="P-loop_NTPase"/>
</dbReference>
<dbReference type="Pfam" id="PF01582">
    <property type="entry name" value="TIR"/>
    <property type="match status" value="1"/>
</dbReference>
<dbReference type="OrthoDB" id="1357022at2759"/>
<dbReference type="Proteomes" id="UP000245207">
    <property type="component" value="Unassembled WGS sequence"/>
</dbReference>
<dbReference type="InterPro" id="IPR058192">
    <property type="entry name" value="WHD_ROQ1-like"/>
</dbReference>
<dbReference type="PRINTS" id="PR00364">
    <property type="entry name" value="DISEASERSIST"/>
</dbReference>